<comment type="similarity">
    <text evidence="1">Belongs to the plant acyltransferase family.</text>
</comment>
<evidence type="ECO:0000256" key="1">
    <source>
        <dbReference type="ARBA" id="ARBA00009861"/>
    </source>
</evidence>
<keyword evidence="3" id="KW-0012">Acyltransferase</keyword>
<keyword evidence="2" id="KW-0808">Transferase</keyword>
<dbReference type="InterPro" id="IPR023213">
    <property type="entry name" value="CAT-like_dom_sf"/>
</dbReference>
<proteinExistence type="inferred from homology"/>
<evidence type="ECO:0000313" key="5">
    <source>
        <dbReference type="Proteomes" id="UP001291623"/>
    </source>
</evidence>
<dbReference type="PANTHER" id="PTHR31623:SF123">
    <property type="entry name" value="VINORINE SYNTHASE-LIKE"/>
    <property type="match status" value="1"/>
</dbReference>
<evidence type="ECO:0000256" key="2">
    <source>
        <dbReference type="ARBA" id="ARBA00022679"/>
    </source>
</evidence>
<dbReference type="PANTHER" id="PTHR31623">
    <property type="entry name" value="F21J9.9"/>
    <property type="match status" value="1"/>
</dbReference>
<evidence type="ECO:0000256" key="3">
    <source>
        <dbReference type="ARBA" id="ARBA00023315"/>
    </source>
</evidence>
<organism evidence="4 5">
    <name type="scientific">Anisodus tanguticus</name>
    <dbReference type="NCBI Taxonomy" id="243964"/>
    <lineage>
        <taxon>Eukaryota</taxon>
        <taxon>Viridiplantae</taxon>
        <taxon>Streptophyta</taxon>
        <taxon>Embryophyta</taxon>
        <taxon>Tracheophyta</taxon>
        <taxon>Spermatophyta</taxon>
        <taxon>Magnoliopsida</taxon>
        <taxon>eudicotyledons</taxon>
        <taxon>Gunneridae</taxon>
        <taxon>Pentapetalae</taxon>
        <taxon>asterids</taxon>
        <taxon>lamiids</taxon>
        <taxon>Solanales</taxon>
        <taxon>Solanaceae</taxon>
        <taxon>Solanoideae</taxon>
        <taxon>Hyoscyameae</taxon>
        <taxon>Anisodus</taxon>
    </lineage>
</organism>
<comment type="caution">
    <text evidence="4">The sequence shown here is derived from an EMBL/GenBank/DDBJ whole genome shotgun (WGS) entry which is preliminary data.</text>
</comment>
<accession>A0AAE1R035</accession>
<name>A0AAE1R035_9SOLA</name>
<dbReference type="AlphaFoldDB" id="A0AAE1R035"/>
<protein>
    <submittedName>
        <fullName evidence="4">Uncharacterized protein</fullName>
    </submittedName>
</protein>
<sequence length="366" mass="42029">MGERNPPPKANFQQLLKKSLSQILARFYSFSGRINDDYTLINCNNYGVPFFEAFAHNYYLDEIIEPNSYMKLLRRFLLESLLSPTIPILVQVTFFECGGMTIGICASHKITDAPTLNTFINGWAIAAHRDPQATMLDFVPTAKFLPPVDNNQLQLLFLQPKKVNNVTKIFFFDAPRITTLKAKAVSDNVLVPTRVEALSTLIGNENKDKVDLPDLVLLLRKGLLEFHDEYENKRRGHTSILEIVNDAMGIEAQIERDDMEMYNFTSWCRFQFYDADFGWGSPLWVSRIEFEATNHVLLMDTRCGGGIKAWVSLDKEEMKIFFPTDNYIFLCSREINHIHVFTWMISVYFMDNVCNFPSVLSSGCPH</sequence>
<dbReference type="EMBL" id="JAVYJV010000021">
    <property type="protein sequence ID" value="KAK4342436.1"/>
    <property type="molecule type" value="Genomic_DNA"/>
</dbReference>
<keyword evidence="5" id="KW-1185">Reference proteome</keyword>
<dbReference type="GO" id="GO:0016746">
    <property type="term" value="F:acyltransferase activity"/>
    <property type="evidence" value="ECO:0007669"/>
    <property type="project" value="UniProtKB-KW"/>
</dbReference>
<dbReference type="Pfam" id="PF02458">
    <property type="entry name" value="Transferase"/>
    <property type="match status" value="2"/>
</dbReference>
<dbReference type="Proteomes" id="UP001291623">
    <property type="component" value="Unassembled WGS sequence"/>
</dbReference>
<dbReference type="Gene3D" id="3.30.559.10">
    <property type="entry name" value="Chloramphenicol acetyltransferase-like domain"/>
    <property type="match status" value="2"/>
</dbReference>
<evidence type="ECO:0000313" key="4">
    <source>
        <dbReference type="EMBL" id="KAK4342436.1"/>
    </source>
</evidence>
<reference evidence="4" key="1">
    <citation type="submission" date="2023-12" db="EMBL/GenBank/DDBJ databases">
        <title>Genome assembly of Anisodus tanguticus.</title>
        <authorList>
            <person name="Wang Y.-J."/>
        </authorList>
    </citation>
    <scope>NUCLEOTIDE SEQUENCE</scope>
    <source>
        <strain evidence="4">KB-2021</strain>
        <tissue evidence="4">Leaf</tissue>
    </source>
</reference>
<gene>
    <name evidence="4" type="ORF">RND71_038252</name>
</gene>